<feature type="domain" description="RSE1/DDB1/CPSF1 first beta-propeller" evidence="2">
    <location>
        <begin position="58"/>
        <end position="454"/>
    </location>
</feature>
<dbReference type="InterPro" id="IPR050358">
    <property type="entry name" value="RSE1/DDB1/CFT1"/>
</dbReference>
<gene>
    <name evidence="4" type="ORF">Egran_02273</name>
</gene>
<dbReference type="InterPro" id="IPR058543">
    <property type="entry name" value="Beta-prop_RSE1/DDB1/CPSF1_2nd"/>
</dbReference>
<accession>A0A232M0P5</accession>
<evidence type="ECO:0000259" key="2">
    <source>
        <dbReference type="Pfam" id="PF10433"/>
    </source>
</evidence>
<dbReference type="GO" id="GO:0006397">
    <property type="term" value="P:mRNA processing"/>
    <property type="evidence" value="ECO:0007669"/>
    <property type="project" value="UniProtKB-KW"/>
</dbReference>
<keyword evidence="5" id="KW-1185">Reference proteome</keyword>
<evidence type="ECO:0000256" key="1">
    <source>
        <dbReference type="ARBA" id="ARBA00022664"/>
    </source>
</evidence>
<dbReference type="Pfam" id="PF10433">
    <property type="entry name" value="Beta-prop_RSE1_1st"/>
    <property type="match status" value="1"/>
</dbReference>
<dbReference type="EMBL" id="NPHW01003205">
    <property type="protein sequence ID" value="OXV09969.1"/>
    <property type="molecule type" value="Genomic_DNA"/>
</dbReference>
<feature type="domain" description="RSE1/DDB1/CPSF1 second beta-propeller" evidence="3">
    <location>
        <begin position="524"/>
        <end position="770"/>
    </location>
</feature>
<dbReference type="Proteomes" id="UP000243515">
    <property type="component" value="Unassembled WGS sequence"/>
</dbReference>
<evidence type="ECO:0000313" key="5">
    <source>
        <dbReference type="Proteomes" id="UP000243515"/>
    </source>
</evidence>
<evidence type="ECO:0000313" key="4">
    <source>
        <dbReference type="EMBL" id="OXV09969.1"/>
    </source>
</evidence>
<dbReference type="InterPro" id="IPR015943">
    <property type="entry name" value="WD40/YVTN_repeat-like_dom_sf"/>
</dbReference>
<proteinExistence type="predicted"/>
<reference evidence="4 5" key="1">
    <citation type="journal article" date="2015" name="Environ. Microbiol.">
        <title>Metagenome sequence of Elaphomyces granulatus from sporocarp tissue reveals Ascomycota ectomycorrhizal fingerprints of genome expansion and a Proteobacteria-rich microbiome.</title>
        <authorList>
            <person name="Quandt C.A."/>
            <person name="Kohler A."/>
            <person name="Hesse C.N."/>
            <person name="Sharpton T.J."/>
            <person name="Martin F."/>
            <person name="Spatafora J.W."/>
        </authorList>
    </citation>
    <scope>NUCLEOTIDE SEQUENCE [LARGE SCALE GENOMIC DNA]</scope>
    <source>
        <strain evidence="4 5">OSC145934</strain>
    </source>
</reference>
<dbReference type="Pfam" id="PF23726">
    <property type="entry name" value="Beta-prop_RSE1_2nd"/>
    <property type="match status" value="1"/>
</dbReference>
<dbReference type="PANTHER" id="PTHR10644">
    <property type="entry name" value="DNA REPAIR/RNA PROCESSING CPSF FAMILY"/>
    <property type="match status" value="1"/>
</dbReference>
<sequence length="1317" mass="146863">MAVQAAYLENGVWMTRDIEISELLARNRARRLEPPQKLEPPKPKIGILSQTVIPSPTIQWVLPVRLRSRHRNDIVFVSQRSIMLKEAIMGLCLEDVAIQSEFDANILAANVINACPELSWEAQMRLRANGDITSGSSNAGNMLPSQILVLTLESKELVFLYYYSDIASKKGRFVHFRRPLPSDVSILERFGRHVATDPRSRAIAVAAPADFFGIFTLRSSEVLRSQIAEGNLDPISEERFFRVNGEILFMEYLYPRTEDGDRVILLLLVAKDQSIQAMCYDWEASESLRQTDPRVTVRPLAVDERLPNILVPLTKATAFMVVTTTAMIVYKNFLDENMEPPSRHPIPSQYPQLCRSPLWTRWARPFRNWEYNQTHDQIYICREDGWLTYLEIDKMAEIENETSLGELGCNVDGVFGILDIDFEGGDFIIAGGNMGDGALFIQKSRQRPKCVQKFLNWAPVLDSIIVDSSIRGSERTSGSGSSESVANDRIFTCSGSAIGSGAITQHRYGIEAQIGLMFPLPEDLLSTRSIWALPRDTDGGICLLVSDPISSTLLDVPLDATEEVYAKDSSEISLNFSAQTLAFGCTSEGIIVQVTNNSIHLTTLDPSFTSFVFRYSDDQSIIATVINSQFGLVAVAVRAQRETLIHLGRVLSANRTLGIATIGCPIQINYEPVCLLVEDFELSVFLFVGTSGGRLIVYRVENDGLGLLAEYEIHLNEEGVSKAIDSMARITTTNDDNNLKKSTLFCGLRSGTLIPFEILVKETDGILSIGLKQGSSRKLGQTAVMLSGKSPREDFALVTCGNRFWHVTHAIDCCSLDYVHKNVWITDQNNPSYFQKCIDVFALIDVRPNVRSNSLSGSLVCISEGELLICSLEQHAKPVPQKIDLPGSANRATYSRHLKSLVVAYTTEEIKRDTTEVKRHIRPHIEFIDPDVRNSQFTVPGVSAEDGQVTPTLWRPSGASGERITCILDWTPKRDGKEYHFILIGTSRRHQHDNGRVIFLQARRKADNPKQIECSVKHIHKFEGPVRALAAYDDFTLIVASGYDVIPLEPKFSERRWVPGARYKLASPATSITIRGPYLYVSTARDSLIVLKVVDNRLVLYAHDRVKREGLSHYHIGGDAKLTLTSSRGGTISVLTEMGITDNDKLLRPALAEAHLPWSVIRLNPSSIPPPSSLPSSTAIYGTTMDGSVYRFLTLTENEWRLLRFLQNICTVDPIVCPSTCVRRRQRTPADTEPACTKPSHMHVDGDILVRLLACGSSHLQQMLAVSKNSQSPGEYQLLSSCGMKRLEELSLEVLGKQQDPVKEVMRWLGNLLSFEI</sequence>
<dbReference type="OrthoDB" id="20774at2759"/>
<comment type="caution">
    <text evidence="4">The sequence shown here is derived from an EMBL/GenBank/DDBJ whole genome shotgun (WGS) entry which is preliminary data.</text>
</comment>
<protein>
    <submittedName>
        <fullName evidence="4">Uncharacterized protein</fullName>
    </submittedName>
</protein>
<organism evidence="4 5">
    <name type="scientific">Elaphomyces granulatus</name>
    <dbReference type="NCBI Taxonomy" id="519963"/>
    <lineage>
        <taxon>Eukaryota</taxon>
        <taxon>Fungi</taxon>
        <taxon>Dikarya</taxon>
        <taxon>Ascomycota</taxon>
        <taxon>Pezizomycotina</taxon>
        <taxon>Eurotiomycetes</taxon>
        <taxon>Eurotiomycetidae</taxon>
        <taxon>Eurotiales</taxon>
        <taxon>Elaphomycetaceae</taxon>
        <taxon>Elaphomyces</taxon>
    </lineage>
</organism>
<evidence type="ECO:0000259" key="3">
    <source>
        <dbReference type="Pfam" id="PF23726"/>
    </source>
</evidence>
<dbReference type="InterPro" id="IPR018846">
    <property type="entry name" value="Beta-prop_RSE1/DDB1/CPSF1_1st"/>
</dbReference>
<keyword evidence="1" id="KW-0507">mRNA processing</keyword>
<name>A0A232M0P5_9EURO</name>
<dbReference type="Gene3D" id="2.130.10.10">
    <property type="entry name" value="YVTN repeat-like/Quinoprotein amine dehydrogenase"/>
    <property type="match status" value="1"/>
</dbReference>